<dbReference type="Pfam" id="PF00148">
    <property type="entry name" value="Oxidored_nitro"/>
    <property type="match status" value="1"/>
</dbReference>
<dbReference type="InterPro" id="IPR000510">
    <property type="entry name" value="Nase/OxRdtase_comp1"/>
</dbReference>
<keyword evidence="6" id="KW-1185">Reference proteome</keyword>
<evidence type="ECO:0000313" key="5">
    <source>
        <dbReference type="EMBL" id="VGO22427.1"/>
    </source>
</evidence>
<evidence type="ECO:0000256" key="1">
    <source>
        <dbReference type="ARBA" id="ARBA00011002"/>
    </source>
</evidence>
<dbReference type="SUPFAM" id="SSF53807">
    <property type="entry name" value="Helical backbone' metal receptor"/>
    <property type="match status" value="1"/>
</dbReference>
<accession>A0A6C2UT87</accession>
<gene>
    <name evidence="5" type="primary">nifK_2</name>
    <name evidence="5" type="ORF">SCARR_04510</name>
</gene>
<organism evidence="5 6">
    <name type="scientific">Pontiella sulfatireligans</name>
    <dbReference type="NCBI Taxonomy" id="2750658"/>
    <lineage>
        <taxon>Bacteria</taxon>
        <taxon>Pseudomonadati</taxon>
        <taxon>Kiritimatiellota</taxon>
        <taxon>Kiritimatiellia</taxon>
        <taxon>Kiritimatiellales</taxon>
        <taxon>Pontiellaceae</taxon>
        <taxon>Pontiella</taxon>
    </lineage>
</organism>
<dbReference type="AlphaFoldDB" id="A0A6C2UT87"/>
<comment type="similarity">
    <text evidence="1 3">Belongs to the NifD/NifK/NifE/NifN family.</text>
</comment>
<evidence type="ECO:0000256" key="3">
    <source>
        <dbReference type="RuleBase" id="RU004021"/>
    </source>
</evidence>
<protein>
    <submittedName>
        <fullName evidence="5">Nitrogenase molybdenum-iron protein beta chain</fullName>
    </submittedName>
</protein>
<dbReference type="EMBL" id="CAAHFH010000002">
    <property type="protein sequence ID" value="VGO22427.1"/>
    <property type="molecule type" value="Genomic_DNA"/>
</dbReference>
<dbReference type="InterPro" id="IPR000318">
    <property type="entry name" value="Nase_comp1_CS"/>
</dbReference>
<name>A0A6C2UT87_9BACT</name>
<dbReference type="Gene3D" id="1.20.89.10">
    <property type="entry name" value="Nitrogenase Molybdenum-iron Protein, subunit B, domain 4"/>
    <property type="match status" value="1"/>
</dbReference>
<dbReference type="InterPro" id="IPR050152">
    <property type="entry name" value="ChlB/BchB/BchZ"/>
</dbReference>
<dbReference type="PROSITE" id="PS00699">
    <property type="entry name" value="NITROGENASE_1_1"/>
    <property type="match status" value="1"/>
</dbReference>
<evidence type="ECO:0000259" key="4">
    <source>
        <dbReference type="Pfam" id="PF00148"/>
    </source>
</evidence>
<feature type="domain" description="Nitrogenase/oxidoreductase component 1" evidence="4">
    <location>
        <begin position="53"/>
        <end position="472"/>
    </location>
</feature>
<dbReference type="PANTHER" id="PTHR33712">
    <property type="entry name" value="LIGHT-INDEPENDENT PROTOCHLOROPHYLLIDE REDUCTASE SUBUNIT B"/>
    <property type="match status" value="1"/>
</dbReference>
<proteinExistence type="inferred from homology"/>
<dbReference type="Proteomes" id="UP000346198">
    <property type="component" value="Unassembled WGS sequence"/>
</dbReference>
<keyword evidence="2 3" id="KW-0535">Nitrogen fixation</keyword>
<dbReference type="PANTHER" id="PTHR33712:SF7">
    <property type="entry name" value="LIGHT-INDEPENDENT PROTOCHLOROPHYLLIDE REDUCTASE SUBUNIT B"/>
    <property type="match status" value="1"/>
</dbReference>
<reference evidence="5 6" key="1">
    <citation type="submission" date="2019-04" db="EMBL/GenBank/DDBJ databases">
        <authorList>
            <person name="Van Vliet M D."/>
        </authorList>
    </citation>
    <scope>NUCLEOTIDE SEQUENCE [LARGE SCALE GENOMIC DNA]</scope>
    <source>
        <strain evidence="5 6">F21</strain>
    </source>
</reference>
<dbReference type="Gene3D" id="3.40.50.1980">
    <property type="entry name" value="Nitrogenase molybdenum iron protein domain"/>
    <property type="match status" value="3"/>
</dbReference>
<sequence>MSCKCGKTCAPVESPANICTTEDKAKCGCGPAPEATPLTGKNFTATRNACKLCAPLGACLAFRGIEGCLPFLHGSQGCATYIRRYMISHFREPMDIASSNFGEESVVFGGRGNLNEGLKHVIEGYKPKVIGIATTCLAETIGDDVHMYVKDFIKENEGSISIPHLLHASTPSYAGSHADGYQWAVRAIVDQLAVDGPNEKFIGVFPGMISPADLRHLREIMDDFGMQFSIVPDYSDPLDGPVWGEYHRIPEGGTPVSEISKLGRASAIIELASTIADKQSAATLLDEKFSTAVFRVGLPIGIRQSDKFYKVLEQITGRPTPAKHAGERGRLIDAYVDGHKYAFGKKVVIFGEEDFVVGLTAFCAEIGLKPVLCASGGKSGKLKTCIRDAAPELDPETEILEGVDFAEIEVAVNHLKPDLLIGNSKGFSVSRKTSVPLVRVGFPIHDRVSGSRTLHLGYRGAQRLFDTLVDKLMEMKQDGNDIGYTYI</sequence>
<dbReference type="GO" id="GO:0016163">
    <property type="term" value="F:nitrogenase activity"/>
    <property type="evidence" value="ECO:0007669"/>
    <property type="project" value="InterPro"/>
</dbReference>
<evidence type="ECO:0000313" key="6">
    <source>
        <dbReference type="Proteomes" id="UP000346198"/>
    </source>
</evidence>
<evidence type="ECO:0000256" key="2">
    <source>
        <dbReference type="ARBA" id="ARBA00023231"/>
    </source>
</evidence>
<dbReference type="RefSeq" id="WP_136063809.1">
    <property type="nucleotide sequence ID" value="NZ_CAAHFH010000002.1"/>
</dbReference>